<evidence type="ECO:0000256" key="6">
    <source>
        <dbReference type="ARBA" id="ARBA00023277"/>
    </source>
</evidence>
<name>A0ABS3M0Z9_9PROT</name>
<evidence type="ECO:0000256" key="4">
    <source>
        <dbReference type="ARBA" id="ARBA00022729"/>
    </source>
</evidence>
<dbReference type="RefSeq" id="WP_207883915.1">
    <property type="nucleotide sequence ID" value="NZ_JAFVMF010000034.1"/>
</dbReference>
<comment type="caution">
    <text evidence="8">The sequence shown here is derived from an EMBL/GenBank/DDBJ whole genome shotgun (WGS) entry which is preliminary data.</text>
</comment>
<keyword evidence="9" id="KW-1185">Reference proteome</keyword>
<evidence type="ECO:0000256" key="3">
    <source>
        <dbReference type="ARBA" id="ARBA00022651"/>
    </source>
</evidence>
<dbReference type="SUPFAM" id="SSF53474">
    <property type="entry name" value="alpha/beta-Hydrolases"/>
    <property type="match status" value="1"/>
</dbReference>
<reference evidence="8 9" key="1">
    <citation type="submission" date="2021-03" db="EMBL/GenBank/DDBJ databases">
        <title>The complete genome sequence of Acetobacter sacchari TBRC 11175.</title>
        <authorList>
            <person name="Charoenyingcharoen P."/>
            <person name="Yukphan P."/>
        </authorList>
    </citation>
    <scope>NUCLEOTIDE SEQUENCE [LARGE SCALE GENOMIC DNA]</scope>
    <source>
        <strain evidence="8 9">TBRC 11175</strain>
    </source>
</reference>
<evidence type="ECO:0000313" key="9">
    <source>
        <dbReference type="Proteomes" id="UP000664771"/>
    </source>
</evidence>
<dbReference type="PANTHER" id="PTHR38050">
    <property type="match status" value="1"/>
</dbReference>
<evidence type="ECO:0000313" key="8">
    <source>
        <dbReference type="EMBL" id="MBO1361890.1"/>
    </source>
</evidence>
<dbReference type="EMBL" id="JAFVMF010000034">
    <property type="protein sequence ID" value="MBO1361890.1"/>
    <property type="molecule type" value="Genomic_DNA"/>
</dbReference>
<proteinExistence type="predicted"/>
<evidence type="ECO:0000256" key="7">
    <source>
        <dbReference type="ARBA" id="ARBA00023326"/>
    </source>
</evidence>
<keyword evidence="3" id="KW-0858">Xylan degradation</keyword>
<accession>A0ABS3M0Z9</accession>
<evidence type="ECO:0008006" key="10">
    <source>
        <dbReference type="Google" id="ProtNLM"/>
    </source>
</evidence>
<protein>
    <recommendedName>
        <fullName evidence="10">Polyhydroxybutyrate depolymerase</fullName>
    </recommendedName>
</protein>
<keyword evidence="4" id="KW-0732">Signal</keyword>
<keyword evidence="5" id="KW-0378">Hydrolase</keyword>
<evidence type="ECO:0000256" key="1">
    <source>
        <dbReference type="ARBA" id="ARBA00004613"/>
    </source>
</evidence>
<keyword evidence="7" id="KW-0624">Polysaccharide degradation</keyword>
<gene>
    <name evidence="8" type="ORF">J2D73_19085</name>
</gene>
<keyword evidence="6" id="KW-0119">Carbohydrate metabolism</keyword>
<dbReference type="Gene3D" id="3.40.50.1820">
    <property type="entry name" value="alpha/beta hydrolase"/>
    <property type="match status" value="1"/>
</dbReference>
<organism evidence="8 9">
    <name type="scientific">Acetobacter sacchari</name>
    <dbReference type="NCBI Taxonomy" id="2661687"/>
    <lineage>
        <taxon>Bacteria</taxon>
        <taxon>Pseudomonadati</taxon>
        <taxon>Pseudomonadota</taxon>
        <taxon>Alphaproteobacteria</taxon>
        <taxon>Acetobacterales</taxon>
        <taxon>Acetobacteraceae</taxon>
        <taxon>Acetobacter</taxon>
    </lineage>
</organism>
<evidence type="ECO:0000256" key="2">
    <source>
        <dbReference type="ARBA" id="ARBA00022525"/>
    </source>
</evidence>
<sequence length="317" mass="34207">MNSVDHSNFSKYRRLIAVLLTATIGLTAPAYATDRSGRLSVDGRERTYTVHLPDGLSPPGGYPVILAFHGGGMQGRQMERLTRLDQVANTRRFIAVYPDGINKHWNDGRTTIRYPQDDVGFVAALIARLNTDYSTNRDRIYATGISNGALFAERLGCDLSQQIAGIAPVAGTLPFEVAPRCHPIRRIAVMQIAGTNDPIMPYKGGLVADFGGRGEGGIVLSVAETTAFWGKHNGCGMVSRPIPIPTVAPFDRTRVLRVSYQDCPATGVVQLLIVLGGGHTWPGGPQYARPIFVGQASRQLDASSAIADFFLSLPSSR</sequence>
<dbReference type="Proteomes" id="UP000664771">
    <property type="component" value="Unassembled WGS sequence"/>
</dbReference>
<comment type="subcellular location">
    <subcellularLocation>
        <location evidence="1">Secreted</location>
    </subcellularLocation>
</comment>
<dbReference type="InterPro" id="IPR043595">
    <property type="entry name" value="FaeB/C/D"/>
</dbReference>
<keyword evidence="2" id="KW-0964">Secreted</keyword>
<evidence type="ECO:0000256" key="5">
    <source>
        <dbReference type="ARBA" id="ARBA00022801"/>
    </source>
</evidence>
<dbReference type="InterPro" id="IPR029058">
    <property type="entry name" value="AB_hydrolase_fold"/>
</dbReference>
<dbReference type="PANTHER" id="PTHR38050:SF2">
    <property type="entry name" value="FERULOYL ESTERASE C-RELATED"/>
    <property type="match status" value="1"/>
</dbReference>